<dbReference type="EMBL" id="BJXB01000009">
    <property type="protein sequence ID" value="GEM46672.1"/>
    <property type="molecule type" value="Genomic_DNA"/>
</dbReference>
<dbReference type="InterPro" id="IPR011990">
    <property type="entry name" value="TPR-like_helical_dom_sf"/>
</dbReference>
<comment type="caution">
    <text evidence="2">The sequence shown here is derived from an EMBL/GenBank/DDBJ whole genome shotgun (WGS) entry which is preliminary data.</text>
</comment>
<dbReference type="Pfam" id="PF13529">
    <property type="entry name" value="Peptidase_C39_2"/>
    <property type="match status" value="1"/>
</dbReference>
<dbReference type="AlphaFoldDB" id="A0A511N1C8"/>
<feature type="domain" description="Peptidase C39-like" evidence="1">
    <location>
        <begin position="24"/>
        <end position="142"/>
    </location>
</feature>
<evidence type="ECO:0000259" key="1">
    <source>
        <dbReference type="Pfam" id="PF13529"/>
    </source>
</evidence>
<name>A0A511N1C8_DEIC1</name>
<gene>
    <name evidence="2" type="ORF">DC3_23070</name>
</gene>
<dbReference type="SUPFAM" id="SSF48452">
    <property type="entry name" value="TPR-like"/>
    <property type="match status" value="1"/>
</dbReference>
<evidence type="ECO:0000313" key="3">
    <source>
        <dbReference type="Proteomes" id="UP000321306"/>
    </source>
</evidence>
<protein>
    <recommendedName>
        <fullName evidence="1">Peptidase C39-like domain-containing protein</fullName>
    </recommendedName>
</protein>
<dbReference type="Gene3D" id="1.25.40.10">
    <property type="entry name" value="Tetratricopeptide repeat domain"/>
    <property type="match status" value="1"/>
</dbReference>
<reference evidence="2 3" key="1">
    <citation type="submission" date="2019-07" db="EMBL/GenBank/DDBJ databases">
        <title>Whole genome shotgun sequence of Deinococcus cellulosilyticus NBRC 106333.</title>
        <authorList>
            <person name="Hosoyama A."/>
            <person name="Uohara A."/>
            <person name="Ohji S."/>
            <person name="Ichikawa N."/>
        </authorList>
    </citation>
    <scope>NUCLEOTIDE SEQUENCE [LARGE SCALE GENOMIC DNA]</scope>
    <source>
        <strain evidence="2 3">NBRC 106333</strain>
    </source>
</reference>
<proteinExistence type="predicted"/>
<dbReference type="Gene3D" id="3.90.70.10">
    <property type="entry name" value="Cysteine proteinases"/>
    <property type="match status" value="1"/>
</dbReference>
<dbReference type="Pfam" id="PF13432">
    <property type="entry name" value="TPR_16"/>
    <property type="match status" value="1"/>
</dbReference>
<keyword evidence="3" id="KW-1185">Reference proteome</keyword>
<evidence type="ECO:0000313" key="2">
    <source>
        <dbReference type="EMBL" id="GEM46672.1"/>
    </source>
</evidence>
<sequence>MREHLVGLLLGGVAVAQQQVELTGVPHEYQRLNNCGPTTTGMYLGYYGSALRQHQVAEALKPNPRDKNVTPQQVLEYVQQQGFQAKLGSGGNLGTLKNLVKRGIPVMVHTWMELPGEGGLGHFRLVTGYDETRRQFTTFDSYLGPRRVFSYGQFDQDWQVMNRTYLVVYPGQKAPWVEKTLGVRMDDRWVERNALRVALREAKEQPDNPFAFFNLGSSLLKVNSPRAAVRAFDRAFSLGVPPRMLWYQFTPFQAHLQAGQPGRVVELTSRVLRAAPDHEEAYFWRAEARLQQGKVTEARADLRQALRFRPLFQEARERLLALNVKSKRP</sequence>
<accession>A0A511N1C8</accession>
<organism evidence="2 3">
    <name type="scientific">Deinococcus cellulosilyticus (strain DSM 18568 / NBRC 106333 / KACC 11606 / 5516J-15)</name>
    <dbReference type="NCBI Taxonomy" id="1223518"/>
    <lineage>
        <taxon>Bacteria</taxon>
        <taxon>Thermotogati</taxon>
        <taxon>Deinococcota</taxon>
        <taxon>Deinococci</taxon>
        <taxon>Deinococcales</taxon>
        <taxon>Deinococcaceae</taxon>
        <taxon>Deinococcus</taxon>
    </lineage>
</organism>
<dbReference type="Proteomes" id="UP000321306">
    <property type="component" value="Unassembled WGS sequence"/>
</dbReference>
<dbReference type="InterPro" id="IPR039564">
    <property type="entry name" value="Peptidase_C39-like"/>
</dbReference>